<evidence type="ECO:0000313" key="2">
    <source>
        <dbReference type="Proteomes" id="UP001396334"/>
    </source>
</evidence>
<keyword evidence="2" id="KW-1185">Reference proteome</keyword>
<sequence length="118" mass="12743">MDICLLYPLIFPPSTPLDIVSTTSASGYFGDNSSMPSSKKSSFGDRSLEAYEVVSNIQVLGVIVPPQSFLFPSAPRNMEFGFLVVILAAISSIFDKVNTSPSVESITFVAMGPRLHSY</sequence>
<dbReference type="Proteomes" id="UP001396334">
    <property type="component" value="Unassembled WGS sequence"/>
</dbReference>
<name>A0ABR2P8J7_9ROSI</name>
<organism evidence="1 2">
    <name type="scientific">Hibiscus sabdariffa</name>
    <name type="common">roselle</name>
    <dbReference type="NCBI Taxonomy" id="183260"/>
    <lineage>
        <taxon>Eukaryota</taxon>
        <taxon>Viridiplantae</taxon>
        <taxon>Streptophyta</taxon>
        <taxon>Embryophyta</taxon>
        <taxon>Tracheophyta</taxon>
        <taxon>Spermatophyta</taxon>
        <taxon>Magnoliopsida</taxon>
        <taxon>eudicotyledons</taxon>
        <taxon>Gunneridae</taxon>
        <taxon>Pentapetalae</taxon>
        <taxon>rosids</taxon>
        <taxon>malvids</taxon>
        <taxon>Malvales</taxon>
        <taxon>Malvaceae</taxon>
        <taxon>Malvoideae</taxon>
        <taxon>Hibiscus</taxon>
    </lineage>
</organism>
<comment type="caution">
    <text evidence="1">The sequence shown here is derived from an EMBL/GenBank/DDBJ whole genome shotgun (WGS) entry which is preliminary data.</text>
</comment>
<reference evidence="1 2" key="1">
    <citation type="journal article" date="2024" name="G3 (Bethesda)">
        <title>Genome assembly of Hibiscus sabdariffa L. provides insights into metabolisms of medicinal natural products.</title>
        <authorList>
            <person name="Kim T."/>
        </authorList>
    </citation>
    <scope>NUCLEOTIDE SEQUENCE [LARGE SCALE GENOMIC DNA]</scope>
    <source>
        <strain evidence="1">TK-2024</strain>
        <tissue evidence="1">Old leaves</tissue>
    </source>
</reference>
<proteinExistence type="predicted"/>
<protein>
    <submittedName>
        <fullName evidence="1">Uncharacterized protein</fullName>
    </submittedName>
</protein>
<dbReference type="EMBL" id="JBBPBN010000075">
    <property type="protein sequence ID" value="KAK8984774.1"/>
    <property type="molecule type" value="Genomic_DNA"/>
</dbReference>
<accession>A0ABR2P8J7</accession>
<gene>
    <name evidence="1" type="ORF">V6N11_020088</name>
</gene>
<evidence type="ECO:0000313" key="1">
    <source>
        <dbReference type="EMBL" id="KAK8984774.1"/>
    </source>
</evidence>